<evidence type="ECO:0000313" key="1">
    <source>
        <dbReference type="EMBL" id="KFU78464.1"/>
    </source>
</evidence>
<organism evidence="1 2">
    <name type="scientific">Amycolatopsis lurida NRRL 2430</name>
    <dbReference type="NCBI Taxonomy" id="1460371"/>
    <lineage>
        <taxon>Bacteria</taxon>
        <taxon>Bacillati</taxon>
        <taxon>Actinomycetota</taxon>
        <taxon>Actinomycetes</taxon>
        <taxon>Pseudonocardiales</taxon>
        <taxon>Pseudonocardiaceae</taxon>
        <taxon>Amycolatopsis</taxon>
    </lineage>
</organism>
<dbReference type="InterPro" id="IPR011009">
    <property type="entry name" value="Kinase-like_dom_sf"/>
</dbReference>
<dbReference type="Proteomes" id="UP000256220">
    <property type="component" value="Unassembled WGS sequence"/>
</dbReference>
<evidence type="ECO:0000313" key="2">
    <source>
        <dbReference type="Proteomes" id="UP000256220"/>
    </source>
</evidence>
<name>A0A2P2FP10_AMYLU</name>
<dbReference type="SUPFAM" id="SSF56112">
    <property type="entry name" value="Protein kinase-like (PK-like)"/>
    <property type="match status" value="1"/>
</dbReference>
<accession>A0A2P2FP10</accession>
<proteinExistence type="predicted"/>
<sequence>MGTNSKTKHVAYAVGPSASEDASLDDGPKWTDAEIALSVVEGFVLDGIDPENPFEPTTLDLPDDIEERYAMFVEAVHEAQAEIAKLSGDPTEFEDALHTQCELFLNDLTHDELKELAAAHGFKYPALVGLSETNGNPLVHWLDPSYPDDAVTKQTIQSVAVNRFAALCSGETVSGKTLDQWQQLDMSLVSTPNHSVPPGFVSWTPTAAEVQAAQEKLNSAIGTVEAAKTNGSWADPDLVSNLIAAENQLATAHNPALEDLATIRSAAKHQVDQVLVDISPHEVSTAVQAAKDHDQIAPFQVKVLNAHQVLKLLRASTEKQERLDLQQLAVERAAAKSTFEAHIADLQNMLGPGGLPSLSDPGGAAAMTKFLDHAHQAGLTYMDMGGWKPVDPTLAHNETLQVAQTEMAPWADQQELQDLRTFVVSAGLLTSDQAAAATKSFCKKLLVHQTYGSSASVASLKHSLQEKLALKNSTKSLPPKTGKSTKAPILAAPRSAFGRQHAEMLSALKQTKAALAALPKSVDPSAVAAWDFGAGKPAHLGGTHPKTLHTGPDGKPWLAKREATPRGGAVIAAEAATSRALHRAGLPVVPVFATKINGKPASVQPMLVGATEMSDNPSTWSQTDVDDIVRLHVASWALGNHDPHSGNVLRTGEGGLVPIDHGQSFKFYGQDKLSMSFRPNNTTAVYHRAYDAFKEGKLAKGVRVNPAAAHSVIKHLESVPDAEWRGLLRSAAYAGAAQKEMKWVPAIRARAAKHHGIAEASVTTKQVAEAFLDYAVERKKSLRKDFAEFFVGELKLENAAALQHAGKA</sequence>
<keyword evidence="2" id="KW-1185">Reference proteome</keyword>
<dbReference type="AlphaFoldDB" id="A0A2P2FP10"/>
<reference evidence="1 2" key="1">
    <citation type="journal article" date="2014" name="Genome Announc.">
        <title>Draft Genome Sequence of Amycolatopsis lurida NRRL 2430, Producer of the Glycopeptide Family Antibiotic Ristocetin.</title>
        <authorList>
            <person name="Kwun M.J."/>
            <person name="Hong H.J."/>
        </authorList>
    </citation>
    <scope>NUCLEOTIDE SEQUENCE [LARGE SCALE GENOMIC DNA]</scope>
    <source>
        <strain evidence="1 2">NRRL 2430</strain>
    </source>
</reference>
<protein>
    <submittedName>
        <fullName evidence="1">Uncharacterized protein</fullName>
    </submittedName>
</protein>
<dbReference type="EMBL" id="JFBM01000024">
    <property type="protein sequence ID" value="KFU78464.1"/>
    <property type="molecule type" value="Genomic_DNA"/>
</dbReference>
<gene>
    <name evidence="1" type="ORF">BB31_25155</name>
</gene>
<dbReference type="RefSeq" id="WP_034315650.1">
    <property type="nucleotide sequence ID" value="NZ_JFBM01000024.1"/>
</dbReference>
<comment type="caution">
    <text evidence="1">The sequence shown here is derived from an EMBL/GenBank/DDBJ whole genome shotgun (WGS) entry which is preliminary data.</text>
</comment>